<sequence length="579" mass="64740">MSTQRKKIVLCLDGTWLSRSEAAIKGLRIATGIEYYSNIALMAQTLEPHDQYGVPQIAYYQGGVGTSIGLLANLVAGATGYGLLENLVAAYGFLVDNYAEGDDIYLFGFSRGAYTARALSGLISYAGILPKSQSGFLNPIIAAYTLRSRHSPATCRHSAEILFKYTGLWPSLEATEREKHSILRNIHTLRPEDELKNHWTIPQDQTRVRPPPIKAIGVFDTVGALGIPGAFNVPIVRRQYEFFDTDLSGNVSNAYQALALNENRADFRPTLWTVRADEKQPHQVVKQVWFKGSHPDVGGGFYEHGLSDVTLAWMIAQMMDHPEGPQLQFDLKLLKRTQDRTRAWAGQPPHPTRLPFMFRYERQVLAIPPPEERSEKESVVGEPAKLPSRGEIDDEGDGVRLQPFEPTSESIHYSVTLGDLIRPELSDQFKSLRERNPAKLRKMWEQARNPETLMPTERELLWTETQAKLQPLSVAYGWLYGLIPPQLSTRFQALVELVGAFATIFTIILSYFTYIPARFIALLFTASLSTENLMGVPPKDAREELARASGIALMAWEGLKSPKGRAVDVSVEPILLAQM</sequence>
<comment type="caution">
    <text evidence="2">The sequence shown here is derived from an EMBL/GenBank/DDBJ whole genome shotgun (WGS) entry which is preliminary data.</text>
</comment>
<evidence type="ECO:0000313" key="3">
    <source>
        <dbReference type="Proteomes" id="UP000077521"/>
    </source>
</evidence>
<dbReference type="InterPro" id="IPR018712">
    <property type="entry name" value="Tle1-like_cat"/>
</dbReference>
<dbReference type="InterPro" id="IPR029058">
    <property type="entry name" value="AB_hydrolase_fold"/>
</dbReference>
<dbReference type="PANTHER" id="PTHR33840:SF1">
    <property type="entry name" value="TLE1 PHOSPHOLIPASE DOMAIN-CONTAINING PROTEIN"/>
    <property type="match status" value="1"/>
</dbReference>
<keyword evidence="3" id="KW-1185">Reference proteome</keyword>
<name>A0A177TK06_9BASI</name>
<dbReference type="SUPFAM" id="SSF53474">
    <property type="entry name" value="alpha/beta-Hydrolases"/>
    <property type="match status" value="1"/>
</dbReference>
<dbReference type="PANTHER" id="PTHR33840">
    <property type="match status" value="1"/>
</dbReference>
<proteinExistence type="predicted"/>
<gene>
    <name evidence="2" type="ORF">A4X13_0g6004</name>
</gene>
<dbReference type="Proteomes" id="UP000077521">
    <property type="component" value="Unassembled WGS sequence"/>
</dbReference>
<reference evidence="2" key="1">
    <citation type="submission" date="2016-04" db="EMBL/GenBank/DDBJ databases">
        <authorList>
            <person name="Nguyen H.D."/>
            <person name="Samba Siva P."/>
            <person name="Cullis J."/>
            <person name="Levesque C.A."/>
            <person name="Hambleton S."/>
        </authorList>
    </citation>
    <scope>NUCLEOTIDE SEQUENCE</scope>
    <source>
        <strain evidence="2">DAOMC 236416</strain>
    </source>
</reference>
<evidence type="ECO:0000259" key="1">
    <source>
        <dbReference type="Pfam" id="PF09994"/>
    </source>
</evidence>
<organism evidence="2 3">
    <name type="scientific">Tilletia indica</name>
    <dbReference type="NCBI Taxonomy" id="43049"/>
    <lineage>
        <taxon>Eukaryota</taxon>
        <taxon>Fungi</taxon>
        <taxon>Dikarya</taxon>
        <taxon>Basidiomycota</taxon>
        <taxon>Ustilaginomycotina</taxon>
        <taxon>Exobasidiomycetes</taxon>
        <taxon>Tilletiales</taxon>
        <taxon>Tilletiaceae</taxon>
        <taxon>Tilletia</taxon>
    </lineage>
</organism>
<dbReference type="Pfam" id="PF09994">
    <property type="entry name" value="T6SS_Tle1-like_cat"/>
    <property type="match status" value="1"/>
</dbReference>
<accession>A0A177TK06</accession>
<evidence type="ECO:0000313" key="2">
    <source>
        <dbReference type="EMBL" id="KAE8245276.1"/>
    </source>
</evidence>
<protein>
    <recommendedName>
        <fullName evidence="1">T6SS Phospholipase effector Tle1-like catalytic domain-containing protein</fullName>
    </recommendedName>
</protein>
<reference evidence="2" key="2">
    <citation type="journal article" date="2019" name="IMA Fungus">
        <title>Genome sequencing and comparison of five Tilletia species to identify candidate genes for the detection of regulated species infecting wheat.</title>
        <authorList>
            <person name="Nguyen H.D.T."/>
            <person name="Sultana T."/>
            <person name="Kesanakurti P."/>
            <person name="Hambleton S."/>
        </authorList>
    </citation>
    <scope>NUCLEOTIDE SEQUENCE</scope>
    <source>
        <strain evidence="2">DAOMC 236416</strain>
    </source>
</reference>
<dbReference type="EMBL" id="LWDF02000522">
    <property type="protein sequence ID" value="KAE8245276.1"/>
    <property type="molecule type" value="Genomic_DNA"/>
</dbReference>
<feature type="domain" description="T6SS Phospholipase effector Tle1-like catalytic" evidence="1">
    <location>
        <begin position="6"/>
        <end position="317"/>
    </location>
</feature>
<dbReference type="AlphaFoldDB" id="A0A177TK06"/>